<gene>
    <name evidence="12" type="primary">RAPGEF6_5</name>
    <name evidence="12" type="ORF">P7K49_005209</name>
</gene>
<evidence type="ECO:0000259" key="9">
    <source>
        <dbReference type="PROSITE" id="PS50042"/>
    </source>
</evidence>
<dbReference type="PROSITE" id="PS50106">
    <property type="entry name" value="PDZ"/>
    <property type="match status" value="1"/>
</dbReference>
<dbReference type="InterPro" id="IPR001478">
    <property type="entry name" value="PDZ"/>
</dbReference>
<feature type="region of interest" description="Disordered" evidence="8">
    <location>
        <begin position="39"/>
        <end position="58"/>
    </location>
</feature>
<evidence type="ECO:0000313" key="12">
    <source>
        <dbReference type="EMBL" id="KAK2118322.1"/>
    </source>
</evidence>
<dbReference type="PROSITE" id="PS50042">
    <property type="entry name" value="CNMP_BINDING_3"/>
    <property type="match status" value="1"/>
</dbReference>
<dbReference type="PANTHER" id="PTHR45161:SF4">
    <property type="entry name" value="RAP GUANINE NUCLEOTIDE EXCHANGE FACTOR 6"/>
    <property type="match status" value="1"/>
</dbReference>
<evidence type="ECO:0000256" key="6">
    <source>
        <dbReference type="ARBA" id="ARBA00023136"/>
    </source>
</evidence>
<accession>A0ABQ9W9K8</accession>
<keyword evidence="5" id="KW-0597">Phosphoprotein</keyword>
<sequence>MDEGYCEKWEVLPDMVDWKDNGKLSERKLPADLTKMHLTDNPHPQVTHVSSSQSGCSIASDSGSSSLSDIYQHLQIPRLLAGQPEDGTGVHLLVLCSAVIGRSPMVFTIGVYVHIDANRKRISSVKAVQKSKGSVRHGLRKQIQTLPFATESEVGDVDLTRLPEGPVDSEDDEEEDEEIDRTDPLQGRDLVRECLEKEPADKTDDDIEQLLEFMHQLPAFANMTMSVRRELCSVMIFEVVEQAGAVILEDGQELDSWYVILNGTVEISHPDGKVENLFMGNSFGITPTLDKQYMHGIVRTKVDDCQFVCIAQQDYWRILNHVEKNTHKVEEEGEIVMVHEHRELDRSGTRKGHIVIKLVLAKLASLSIADEAALGEIWEATPERLIMHLIEEHSIVDPTYIEDFLLTYRTFLESPLDVGIKLLEWFKIDSLRDKEINWMQVTRIVLLWVNNHFNDFEGDPAMTRFLEEFEKNLEDTKMNGHLRLLNIACAAKAKWRQVVLQKASRESSLQFSLNGGSEKGFGIFVEGVEPGSKAADSGLKRGDQKHI</sequence>
<evidence type="ECO:0000256" key="8">
    <source>
        <dbReference type="SAM" id="MobiDB-lite"/>
    </source>
</evidence>
<dbReference type="Proteomes" id="UP001266305">
    <property type="component" value="Unassembled WGS sequence"/>
</dbReference>
<proteinExistence type="predicted"/>
<evidence type="ECO:0000259" key="11">
    <source>
        <dbReference type="PROSITE" id="PS50212"/>
    </source>
</evidence>
<evidence type="ECO:0000256" key="7">
    <source>
        <dbReference type="PROSITE-ProRule" id="PRU00135"/>
    </source>
</evidence>
<dbReference type="Gene3D" id="1.20.870.10">
    <property type="entry name" value="Son of sevenless (SoS) protein Chain: S domain 1"/>
    <property type="match status" value="1"/>
</dbReference>
<keyword evidence="4" id="KW-0963">Cytoplasm</keyword>
<dbReference type="SUPFAM" id="SSF51206">
    <property type="entry name" value="cAMP-binding domain-like"/>
    <property type="match status" value="1"/>
</dbReference>
<feature type="domain" description="Cyclic nucleotide-binding" evidence="9">
    <location>
        <begin position="219"/>
        <end position="319"/>
    </location>
</feature>
<feature type="region of interest" description="Disordered" evidence="8">
    <location>
        <begin position="155"/>
        <end position="185"/>
    </location>
</feature>
<dbReference type="SUPFAM" id="SSF48366">
    <property type="entry name" value="Ras GEF"/>
    <property type="match status" value="1"/>
</dbReference>
<dbReference type="PANTHER" id="PTHR45161">
    <property type="entry name" value="CYTOSKELETON-ASSOCIATED PROTEIN 4"/>
    <property type="match status" value="1"/>
</dbReference>
<organism evidence="12 13">
    <name type="scientific">Saguinus oedipus</name>
    <name type="common">Cotton-top tamarin</name>
    <name type="synonym">Oedipomidas oedipus</name>
    <dbReference type="NCBI Taxonomy" id="9490"/>
    <lineage>
        <taxon>Eukaryota</taxon>
        <taxon>Metazoa</taxon>
        <taxon>Chordata</taxon>
        <taxon>Craniata</taxon>
        <taxon>Vertebrata</taxon>
        <taxon>Euteleostomi</taxon>
        <taxon>Mammalia</taxon>
        <taxon>Eutheria</taxon>
        <taxon>Euarchontoglires</taxon>
        <taxon>Primates</taxon>
        <taxon>Haplorrhini</taxon>
        <taxon>Platyrrhini</taxon>
        <taxon>Cebidae</taxon>
        <taxon>Callitrichinae</taxon>
        <taxon>Saguinus</taxon>
    </lineage>
</organism>
<evidence type="ECO:0000259" key="10">
    <source>
        <dbReference type="PROSITE" id="PS50106"/>
    </source>
</evidence>
<dbReference type="InterPro" id="IPR018490">
    <property type="entry name" value="cNMP-bd_dom_sf"/>
</dbReference>
<dbReference type="InterPro" id="IPR014710">
    <property type="entry name" value="RmlC-like_jellyroll"/>
</dbReference>
<evidence type="ECO:0000256" key="1">
    <source>
        <dbReference type="ARBA" id="ARBA00004236"/>
    </source>
</evidence>
<feature type="domain" description="PDZ" evidence="10">
    <location>
        <begin position="497"/>
        <end position="544"/>
    </location>
</feature>
<keyword evidence="3" id="KW-1003">Cell membrane</keyword>
<dbReference type="PROSITE" id="PS50212">
    <property type="entry name" value="RASGEF_NTER"/>
    <property type="match status" value="1"/>
</dbReference>
<evidence type="ECO:0000256" key="3">
    <source>
        <dbReference type="ARBA" id="ARBA00022475"/>
    </source>
</evidence>
<dbReference type="CDD" id="cd00038">
    <property type="entry name" value="CAP_ED"/>
    <property type="match status" value="1"/>
</dbReference>
<evidence type="ECO:0000256" key="2">
    <source>
        <dbReference type="ARBA" id="ARBA00004496"/>
    </source>
</evidence>
<keyword evidence="6" id="KW-0472">Membrane</keyword>
<name>A0ABQ9W9K8_SAGOE</name>
<dbReference type="InterPro" id="IPR023578">
    <property type="entry name" value="Ras_GEF_dom_sf"/>
</dbReference>
<dbReference type="Gene3D" id="2.30.42.10">
    <property type="match status" value="1"/>
</dbReference>
<dbReference type="CDD" id="cd06224">
    <property type="entry name" value="REM"/>
    <property type="match status" value="1"/>
</dbReference>
<feature type="compositionally biased region" description="Acidic residues" evidence="8">
    <location>
        <begin position="167"/>
        <end position="180"/>
    </location>
</feature>
<keyword evidence="7" id="KW-0344">Guanine-nucleotide releasing factor</keyword>
<protein>
    <submittedName>
        <fullName evidence="12">Rap guanine nucleotide exchange factor 6</fullName>
    </submittedName>
</protein>
<comment type="subcellular location">
    <subcellularLocation>
        <location evidence="1">Cell membrane</location>
    </subcellularLocation>
    <subcellularLocation>
        <location evidence="2">Cytoplasm</location>
    </subcellularLocation>
</comment>
<dbReference type="InterPro" id="IPR036034">
    <property type="entry name" value="PDZ_sf"/>
</dbReference>
<dbReference type="Pfam" id="PF00027">
    <property type="entry name" value="cNMP_binding"/>
    <property type="match status" value="1"/>
</dbReference>
<keyword evidence="13" id="KW-1185">Reference proteome</keyword>
<evidence type="ECO:0000256" key="5">
    <source>
        <dbReference type="ARBA" id="ARBA00022553"/>
    </source>
</evidence>
<dbReference type="EMBL" id="JASSZA010000002">
    <property type="protein sequence ID" value="KAK2118322.1"/>
    <property type="molecule type" value="Genomic_DNA"/>
</dbReference>
<comment type="caution">
    <text evidence="12">The sequence shown here is derived from an EMBL/GenBank/DDBJ whole genome shotgun (WGS) entry which is preliminary data.</text>
</comment>
<evidence type="ECO:0000256" key="4">
    <source>
        <dbReference type="ARBA" id="ARBA00022490"/>
    </source>
</evidence>
<evidence type="ECO:0000313" key="13">
    <source>
        <dbReference type="Proteomes" id="UP001266305"/>
    </source>
</evidence>
<dbReference type="InterPro" id="IPR000595">
    <property type="entry name" value="cNMP-bd_dom"/>
</dbReference>
<reference evidence="12 13" key="1">
    <citation type="submission" date="2023-05" db="EMBL/GenBank/DDBJ databases">
        <title>B98-5 Cell Line De Novo Hybrid Assembly: An Optical Mapping Approach.</title>
        <authorList>
            <person name="Kananen K."/>
            <person name="Auerbach J.A."/>
            <person name="Kautto E."/>
            <person name="Blachly J.S."/>
        </authorList>
    </citation>
    <scope>NUCLEOTIDE SEQUENCE [LARGE SCALE GENOMIC DNA]</scope>
    <source>
        <strain evidence="12">B95-8</strain>
        <tissue evidence="12">Cell line</tissue>
    </source>
</reference>
<dbReference type="SMART" id="SM00229">
    <property type="entry name" value="RasGEFN"/>
    <property type="match status" value="1"/>
</dbReference>
<dbReference type="SMART" id="SM00100">
    <property type="entry name" value="cNMP"/>
    <property type="match status" value="1"/>
</dbReference>
<dbReference type="InterPro" id="IPR000651">
    <property type="entry name" value="Ras-like_Gua-exchang_fac_N"/>
</dbReference>
<dbReference type="Pfam" id="PF00618">
    <property type="entry name" value="RasGEF_N"/>
    <property type="match status" value="1"/>
</dbReference>
<feature type="domain" description="N-terminal Ras-GEF" evidence="11">
    <location>
        <begin position="373"/>
        <end position="493"/>
    </location>
</feature>
<dbReference type="Gene3D" id="2.60.120.10">
    <property type="entry name" value="Jelly Rolls"/>
    <property type="match status" value="1"/>
</dbReference>